<comment type="caution">
    <text evidence="11">The sequence shown here is derived from an EMBL/GenBank/DDBJ whole genome shotgun (WGS) entry which is preliminary data.</text>
</comment>
<evidence type="ECO:0000256" key="1">
    <source>
        <dbReference type="ARBA" id="ARBA00004651"/>
    </source>
</evidence>
<dbReference type="InterPro" id="IPR006685">
    <property type="entry name" value="MscS_channel_2nd"/>
</dbReference>
<dbReference type="GO" id="GO:0005886">
    <property type="term" value="C:plasma membrane"/>
    <property type="evidence" value="ECO:0007669"/>
    <property type="project" value="UniProtKB-SubCell"/>
</dbReference>
<evidence type="ECO:0000313" key="12">
    <source>
        <dbReference type="Proteomes" id="UP000248724"/>
    </source>
</evidence>
<dbReference type="EMBL" id="QHBU01000054">
    <property type="protein sequence ID" value="PZR82892.1"/>
    <property type="molecule type" value="Genomic_DNA"/>
</dbReference>
<evidence type="ECO:0008006" key="13">
    <source>
        <dbReference type="Google" id="ProtNLM"/>
    </source>
</evidence>
<feature type="domain" description="Mechanosensitive ion channel MscS C-terminal" evidence="10">
    <location>
        <begin position="181"/>
        <end position="263"/>
    </location>
</feature>
<feature type="transmembrane region" description="Helical" evidence="8">
    <location>
        <begin position="90"/>
        <end position="117"/>
    </location>
</feature>
<protein>
    <recommendedName>
        <fullName evidence="13">Mechanosensitive ion channel protein MscS</fullName>
    </recommendedName>
</protein>
<organism evidence="11 12">
    <name type="scientific">Candidatus Aeolococcus gillhamiae</name>
    <dbReference type="NCBI Taxonomy" id="3127015"/>
    <lineage>
        <taxon>Bacteria</taxon>
        <taxon>Bacillati</taxon>
        <taxon>Candidatus Dormiibacterota</taxon>
        <taxon>Candidatus Dormibacteria</taxon>
        <taxon>Candidatus Aeolococcales</taxon>
        <taxon>Candidatus Aeolococcaceae</taxon>
        <taxon>Candidatus Aeolococcus</taxon>
    </lineage>
</organism>
<comment type="similarity">
    <text evidence="2">Belongs to the MscS (TC 1.A.23) family.</text>
</comment>
<dbReference type="Pfam" id="PF00924">
    <property type="entry name" value="MS_channel_2nd"/>
    <property type="match status" value="1"/>
</dbReference>
<comment type="subcellular location">
    <subcellularLocation>
        <location evidence="1">Cell membrane</location>
        <topology evidence="1">Multi-pass membrane protein</topology>
    </subcellularLocation>
</comment>
<evidence type="ECO:0000256" key="3">
    <source>
        <dbReference type="ARBA" id="ARBA00022475"/>
    </source>
</evidence>
<dbReference type="Gene3D" id="2.30.30.60">
    <property type="match status" value="1"/>
</dbReference>
<feature type="compositionally biased region" description="Basic and acidic residues" evidence="7">
    <location>
        <begin position="298"/>
        <end position="312"/>
    </location>
</feature>
<feature type="transmembrane region" description="Helical" evidence="8">
    <location>
        <begin position="26"/>
        <end position="45"/>
    </location>
</feature>
<evidence type="ECO:0000259" key="9">
    <source>
        <dbReference type="Pfam" id="PF00924"/>
    </source>
</evidence>
<dbReference type="PANTHER" id="PTHR30221:SF1">
    <property type="entry name" value="SMALL-CONDUCTANCE MECHANOSENSITIVE CHANNEL"/>
    <property type="match status" value="1"/>
</dbReference>
<keyword evidence="3" id="KW-1003">Cell membrane</keyword>
<keyword evidence="5 8" id="KW-1133">Transmembrane helix</keyword>
<dbReference type="InterPro" id="IPR045275">
    <property type="entry name" value="MscS_archaea/bacteria_type"/>
</dbReference>
<evidence type="ECO:0000313" key="11">
    <source>
        <dbReference type="EMBL" id="PZR82892.1"/>
    </source>
</evidence>
<dbReference type="Gene3D" id="1.10.287.1260">
    <property type="match status" value="1"/>
</dbReference>
<dbReference type="SUPFAM" id="SSF82689">
    <property type="entry name" value="Mechanosensitive channel protein MscS (YggB), C-terminal domain"/>
    <property type="match status" value="1"/>
</dbReference>
<evidence type="ECO:0000256" key="2">
    <source>
        <dbReference type="ARBA" id="ARBA00008017"/>
    </source>
</evidence>
<dbReference type="SUPFAM" id="SSF82861">
    <property type="entry name" value="Mechanosensitive channel protein MscS (YggB), transmembrane region"/>
    <property type="match status" value="1"/>
</dbReference>
<evidence type="ECO:0000259" key="10">
    <source>
        <dbReference type="Pfam" id="PF21082"/>
    </source>
</evidence>
<dbReference type="Proteomes" id="UP000248724">
    <property type="component" value="Unassembled WGS sequence"/>
</dbReference>
<dbReference type="SUPFAM" id="SSF50182">
    <property type="entry name" value="Sm-like ribonucleoproteins"/>
    <property type="match status" value="1"/>
</dbReference>
<dbReference type="InterPro" id="IPR011066">
    <property type="entry name" value="MscS_channel_C_sf"/>
</dbReference>
<dbReference type="PANTHER" id="PTHR30221">
    <property type="entry name" value="SMALL-CONDUCTANCE MECHANOSENSITIVE CHANNEL"/>
    <property type="match status" value="1"/>
</dbReference>
<dbReference type="AlphaFoldDB" id="A0A2W5ZBR9"/>
<dbReference type="Gene3D" id="3.30.70.100">
    <property type="match status" value="1"/>
</dbReference>
<accession>A0A2W5ZBR9</accession>
<feature type="transmembrane region" description="Helical" evidence="8">
    <location>
        <begin position="65"/>
        <end position="84"/>
    </location>
</feature>
<keyword evidence="6 8" id="KW-0472">Membrane</keyword>
<keyword evidence="4 8" id="KW-0812">Transmembrane</keyword>
<dbReference type="InterPro" id="IPR011014">
    <property type="entry name" value="MscS_channel_TM-2"/>
</dbReference>
<evidence type="ECO:0000256" key="8">
    <source>
        <dbReference type="SAM" id="Phobius"/>
    </source>
</evidence>
<feature type="region of interest" description="Disordered" evidence="7">
    <location>
        <begin position="282"/>
        <end position="365"/>
    </location>
</feature>
<evidence type="ECO:0000256" key="7">
    <source>
        <dbReference type="SAM" id="MobiDB-lite"/>
    </source>
</evidence>
<dbReference type="InterPro" id="IPR010920">
    <property type="entry name" value="LSM_dom_sf"/>
</dbReference>
<feature type="domain" description="Mechanosensitive ion channel MscS" evidence="9">
    <location>
        <begin position="107"/>
        <end position="172"/>
    </location>
</feature>
<evidence type="ECO:0000256" key="6">
    <source>
        <dbReference type="ARBA" id="ARBA00023136"/>
    </source>
</evidence>
<evidence type="ECO:0000256" key="5">
    <source>
        <dbReference type="ARBA" id="ARBA00022989"/>
    </source>
</evidence>
<dbReference type="GO" id="GO:0008381">
    <property type="term" value="F:mechanosensitive monoatomic ion channel activity"/>
    <property type="evidence" value="ECO:0007669"/>
    <property type="project" value="InterPro"/>
</dbReference>
<feature type="compositionally biased region" description="Basic and acidic residues" evidence="7">
    <location>
        <begin position="329"/>
        <end position="357"/>
    </location>
</feature>
<sequence>MTTLLAAAVARQPVLSSGLTIVDWVGAALILTVGIAASALLRTGVRRSLRRGDSERMATEALTRFLGWSVVAAAIFWSLSVLGVRLGPLFGALGIGGVAVAFAAQSILANFLGSIILQIRRPFRRGDQISTNDCEGTVEEVNFRTVRLRTYDGQRVLVPCAEVLSKPITNHTTLGRRRTALEVGVAYDADLEECRRLLLAATRGADGVNEHPPPEVWVTDFGDYSINLVVRFWHAPDTASLWRVRSAVAIAVKGALDGAGIEIPFPQRVLTFAGEERLLVGDSSQHVEAGRPPGGEHGGAHAEQPGDHHVSHELAAGHPQGVDAGVGDGPHHRPSEEHADHQAQHGSQHGHDHRLPADHPPGLAP</sequence>
<evidence type="ECO:0000256" key="4">
    <source>
        <dbReference type="ARBA" id="ARBA00022692"/>
    </source>
</evidence>
<dbReference type="InterPro" id="IPR049278">
    <property type="entry name" value="MS_channel_C"/>
</dbReference>
<name>A0A2W5ZBR9_9BACT</name>
<reference evidence="11 12" key="1">
    <citation type="journal article" date="2017" name="Nature">
        <title>Atmospheric trace gases support primary production in Antarctic desert surface soil.</title>
        <authorList>
            <person name="Ji M."/>
            <person name="Greening C."/>
            <person name="Vanwonterghem I."/>
            <person name="Carere C.R."/>
            <person name="Bay S.K."/>
            <person name="Steen J.A."/>
            <person name="Montgomery K."/>
            <person name="Lines T."/>
            <person name="Beardall J."/>
            <person name="van Dorst J."/>
            <person name="Snape I."/>
            <person name="Stott M.B."/>
            <person name="Hugenholtz P."/>
            <person name="Ferrari B.C."/>
        </authorList>
    </citation>
    <scope>NUCLEOTIDE SEQUENCE [LARGE SCALE GENOMIC DNA]</scope>
    <source>
        <strain evidence="11">RRmetagenome_bin12</strain>
    </source>
</reference>
<gene>
    <name evidence="11" type="ORF">DLM65_02975</name>
</gene>
<dbReference type="InterPro" id="IPR023408">
    <property type="entry name" value="MscS_beta-dom_sf"/>
</dbReference>
<dbReference type="Pfam" id="PF21082">
    <property type="entry name" value="MS_channel_3rd"/>
    <property type="match status" value="1"/>
</dbReference>
<proteinExistence type="inferred from homology"/>